<keyword evidence="4" id="KW-1185">Reference proteome</keyword>
<dbReference type="SUPFAM" id="SSF54236">
    <property type="entry name" value="Ubiquitin-like"/>
    <property type="match status" value="1"/>
</dbReference>
<accession>A0AAW1P3L6</accession>
<dbReference type="Pfam" id="PF11976">
    <property type="entry name" value="Rad60-SLD"/>
    <property type="match status" value="1"/>
</dbReference>
<dbReference type="InterPro" id="IPR022617">
    <property type="entry name" value="Rad60/SUMO-like_dom"/>
</dbReference>
<dbReference type="SMART" id="SM00213">
    <property type="entry name" value="UBQ"/>
    <property type="match status" value="1"/>
</dbReference>
<feature type="domain" description="Ubiquitin-like" evidence="2">
    <location>
        <begin position="16"/>
        <end position="93"/>
    </location>
</feature>
<dbReference type="GO" id="GO:0005634">
    <property type="term" value="C:nucleus"/>
    <property type="evidence" value="ECO:0007669"/>
    <property type="project" value="UniProtKB-SubCell"/>
</dbReference>
<name>A0AAW1P3L6_9CHLO</name>
<dbReference type="InterPro" id="IPR029071">
    <property type="entry name" value="Ubiquitin-like_domsf"/>
</dbReference>
<evidence type="ECO:0000313" key="4">
    <source>
        <dbReference type="Proteomes" id="UP001489004"/>
    </source>
</evidence>
<gene>
    <name evidence="3" type="ORF">WJX72_001786</name>
</gene>
<evidence type="ECO:0000313" key="3">
    <source>
        <dbReference type="EMBL" id="KAK9803882.1"/>
    </source>
</evidence>
<protein>
    <recommendedName>
        <fullName evidence="1">Small ubiquitin-related modifier</fullName>
        <shortName evidence="1">SUMO</shortName>
    </recommendedName>
</protein>
<evidence type="ECO:0000259" key="2">
    <source>
        <dbReference type="PROSITE" id="PS50053"/>
    </source>
</evidence>
<dbReference type="PANTHER" id="PTHR10562">
    <property type="entry name" value="SMALL UBIQUITIN-RELATED MODIFIER"/>
    <property type="match status" value="1"/>
</dbReference>
<comment type="similarity">
    <text evidence="1">Belongs to the ubiquitin family. SUMO subfamily.</text>
</comment>
<keyword evidence="1" id="KW-0539">Nucleus</keyword>
<dbReference type="EMBL" id="JALJOR010000019">
    <property type="protein sequence ID" value="KAK9803882.1"/>
    <property type="molecule type" value="Genomic_DNA"/>
</dbReference>
<evidence type="ECO:0000256" key="1">
    <source>
        <dbReference type="RuleBase" id="RU361190"/>
    </source>
</evidence>
<dbReference type="InterPro" id="IPR000626">
    <property type="entry name" value="Ubiquitin-like_dom"/>
</dbReference>
<sequence length="93" mass="10346">MADSGEDKKPDVSSTEHLNLKVRSQDGTTTFFKAKKTTKFSKLISAFCAKQSISEAEVVFMFDGERLRGEQTPEELDMQNDDTIDAMIHQVGG</sequence>
<dbReference type="AlphaFoldDB" id="A0AAW1P3L6"/>
<comment type="subcellular location">
    <subcellularLocation>
        <location evidence="1">Nucleus</location>
    </subcellularLocation>
</comment>
<proteinExistence type="inferred from homology"/>
<organism evidence="3 4">
    <name type="scientific">[Myrmecia] bisecta</name>
    <dbReference type="NCBI Taxonomy" id="41462"/>
    <lineage>
        <taxon>Eukaryota</taxon>
        <taxon>Viridiplantae</taxon>
        <taxon>Chlorophyta</taxon>
        <taxon>core chlorophytes</taxon>
        <taxon>Trebouxiophyceae</taxon>
        <taxon>Trebouxiales</taxon>
        <taxon>Trebouxiaceae</taxon>
        <taxon>Myrmecia</taxon>
    </lineage>
</organism>
<dbReference type="PROSITE" id="PS50053">
    <property type="entry name" value="UBIQUITIN_2"/>
    <property type="match status" value="1"/>
</dbReference>
<reference evidence="3 4" key="1">
    <citation type="journal article" date="2024" name="Nat. Commun.">
        <title>Phylogenomics reveals the evolutionary origins of lichenization in chlorophyte algae.</title>
        <authorList>
            <person name="Puginier C."/>
            <person name="Libourel C."/>
            <person name="Otte J."/>
            <person name="Skaloud P."/>
            <person name="Haon M."/>
            <person name="Grisel S."/>
            <person name="Petersen M."/>
            <person name="Berrin J.G."/>
            <person name="Delaux P.M."/>
            <person name="Dal Grande F."/>
            <person name="Keller J."/>
        </authorList>
    </citation>
    <scope>NUCLEOTIDE SEQUENCE [LARGE SCALE GENOMIC DNA]</scope>
    <source>
        <strain evidence="3 4">SAG 2043</strain>
    </source>
</reference>
<dbReference type="Gene3D" id="3.10.20.90">
    <property type="entry name" value="Phosphatidylinositol 3-kinase Catalytic Subunit, Chain A, domain 1"/>
    <property type="match status" value="1"/>
</dbReference>
<dbReference type="Proteomes" id="UP001489004">
    <property type="component" value="Unassembled WGS sequence"/>
</dbReference>
<dbReference type="CDD" id="cd16116">
    <property type="entry name" value="Ubl_Smt3_like"/>
    <property type="match status" value="1"/>
</dbReference>
<comment type="caution">
    <text evidence="3">The sequence shown here is derived from an EMBL/GenBank/DDBJ whole genome shotgun (WGS) entry which is preliminary data.</text>
</comment>
<keyword evidence="1" id="KW-0833">Ubl conjugation pathway</keyword>